<accession>A0AAJ0BTQ3</accession>
<feature type="compositionally biased region" description="Basic and acidic residues" evidence="1">
    <location>
        <begin position="32"/>
        <end position="41"/>
    </location>
</feature>
<comment type="caution">
    <text evidence="2">The sequence shown here is derived from an EMBL/GenBank/DDBJ whole genome shotgun (WGS) entry which is preliminary data.</text>
</comment>
<evidence type="ECO:0000313" key="3">
    <source>
        <dbReference type="Proteomes" id="UP001244011"/>
    </source>
</evidence>
<feature type="compositionally biased region" description="Low complexity" evidence="1">
    <location>
        <begin position="12"/>
        <end position="23"/>
    </location>
</feature>
<feature type="compositionally biased region" description="Polar residues" evidence="1">
    <location>
        <begin position="44"/>
        <end position="61"/>
    </location>
</feature>
<dbReference type="EMBL" id="MU839021">
    <property type="protein sequence ID" value="KAK1764333.1"/>
    <property type="molecule type" value="Genomic_DNA"/>
</dbReference>
<organism evidence="2 3">
    <name type="scientific">Phialemonium atrogriseum</name>
    <dbReference type="NCBI Taxonomy" id="1093897"/>
    <lineage>
        <taxon>Eukaryota</taxon>
        <taxon>Fungi</taxon>
        <taxon>Dikarya</taxon>
        <taxon>Ascomycota</taxon>
        <taxon>Pezizomycotina</taxon>
        <taxon>Sordariomycetes</taxon>
        <taxon>Sordariomycetidae</taxon>
        <taxon>Cephalothecales</taxon>
        <taxon>Cephalothecaceae</taxon>
        <taxon>Phialemonium</taxon>
    </lineage>
</organism>
<sequence length="123" mass="13476">MSQQGGTYRKPSNTTATATANSTRPESSSQARGHDGGKTDGQEESTAGTAVATWSESSFEARSQEEKLRTDGQQWEVVNSPVSDNQNSQTDPPSMGLSSHFDFHVGWGKWKFTLFSWDVNVKM</sequence>
<proteinExistence type="predicted"/>
<reference evidence="2" key="1">
    <citation type="submission" date="2023-06" db="EMBL/GenBank/DDBJ databases">
        <title>Genome-scale phylogeny and comparative genomics of the fungal order Sordariales.</title>
        <authorList>
            <consortium name="Lawrence Berkeley National Laboratory"/>
            <person name="Hensen N."/>
            <person name="Bonometti L."/>
            <person name="Westerberg I."/>
            <person name="Brannstrom I.O."/>
            <person name="Guillou S."/>
            <person name="Cros-Aarteil S."/>
            <person name="Calhoun S."/>
            <person name="Haridas S."/>
            <person name="Kuo A."/>
            <person name="Mondo S."/>
            <person name="Pangilinan J."/>
            <person name="Riley R."/>
            <person name="Labutti K."/>
            <person name="Andreopoulos B."/>
            <person name="Lipzen A."/>
            <person name="Chen C."/>
            <person name="Yanf M."/>
            <person name="Daum C."/>
            <person name="Ng V."/>
            <person name="Clum A."/>
            <person name="Steindorff A."/>
            <person name="Ohm R."/>
            <person name="Martin F."/>
            <person name="Silar P."/>
            <person name="Natvig D."/>
            <person name="Lalanne C."/>
            <person name="Gautier V."/>
            <person name="Ament-Velasquez S.L."/>
            <person name="Kruys A."/>
            <person name="Hutchinson M.I."/>
            <person name="Powell A.J."/>
            <person name="Barry K."/>
            <person name="Miller A.N."/>
            <person name="Grigoriev I.V."/>
            <person name="Debuchy R."/>
            <person name="Gladieux P."/>
            <person name="Thoren M.H."/>
            <person name="Johannesson H."/>
        </authorList>
    </citation>
    <scope>NUCLEOTIDE SEQUENCE</scope>
    <source>
        <strain evidence="2">8032-3</strain>
    </source>
</reference>
<evidence type="ECO:0000256" key="1">
    <source>
        <dbReference type="SAM" id="MobiDB-lite"/>
    </source>
</evidence>
<feature type="compositionally biased region" description="Polar residues" evidence="1">
    <location>
        <begin position="71"/>
        <end position="92"/>
    </location>
</feature>
<dbReference type="AlphaFoldDB" id="A0AAJ0BTQ3"/>
<dbReference type="GeneID" id="85313853"/>
<evidence type="ECO:0000313" key="2">
    <source>
        <dbReference type="EMBL" id="KAK1764333.1"/>
    </source>
</evidence>
<name>A0AAJ0BTQ3_9PEZI</name>
<dbReference type="Proteomes" id="UP001244011">
    <property type="component" value="Unassembled WGS sequence"/>
</dbReference>
<protein>
    <submittedName>
        <fullName evidence="2">Uncharacterized protein</fullName>
    </submittedName>
</protein>
<feature type="region of interest" description="Disordered" evidence="1">
    <location>
        <begin position="1"/>
        <end position="99"/>
    </location>
</feature>
<dbReference type="RefSeq" id="XP_060280546.1">
    <property type="nucleotide sequence ID" value="XM_060430666.1"/>
</dbReference>
<keyword evidence="3" id="KW-1185">Reference proteome</keyword>
<gene>
    <name evidence="2" type="ORF">QBC33DRAFT_572713</name>
</gene>